<gene>
    <name evidence="3" type="ORF">GALMADRAFT_144022</name>
</gene>
<feature type="transmembrane region" description="Helical" evidence="2">
    <location>
        <begin position="100"/>
        <end position="118"/>
    </location>
</feature>
<keyword evidence="2" id="KW-1133">Transmembrane helix</keyword>
<proteinExistence type="predicted"/>
<sequence>MSMTFFYHDLSPDIFLGTAIAAVAYGIVFALTVKCIWLLIKTEHIYSNRMRWILIIYIVTMSSMSTASMAIEMPVIRNQILNRTSPSNIANNLAEDDVPLLLPFAIWGADGFMLWRCLVLYQDTSKVARVALFCVLGFVSVASLGGGVIFYTSPVIVVQARLIACAHYGYGTTTIDLLIIATPIVNSMLAGLIVGRLLYHQWYLRKVLGAGHASSYTRIMVMCIESSALIMVNSTVAVIGNCFFTQAATIQGSMLASFVAYIALLLLPHICVISPFLILYRVAQGRAATVLPNSEIKSRLTTLHFNHQQSLLAPTHGSPPTYRNDDALSL</sequence>
<dbReference type="Proteomes" id="UP000027222">
    <property type="component" value="Unassembled WGS sequence"/>
</dbReference>
<evidence type="ECO:0008006" key="5">
    <source>
        <dbReference type="Google" id="ProtNLM"/>
    </source>
</evidence>
<evidence type="ECO:0000256" key="2">
    <source>
        <dbReference type="SAM" id="Phobius"/>
    </source>
</evidence>
<dbReference type="STRING" id="685588.A0A067SMS1"/>
<reference evidence="4" key="1">
    <citation type="journal article" date="2014" name="Proc. Natl. Acad. Sci. U.S.A.">
        <title>Extensive sampling of basidiomycete genomes demonstrates inadequacy of the white-rot/brown-rot paradigm for wood decay fungi.</title>
        <authorList>
            <person name="Riley R."/>
            <person name="Salamov A.A."/>
            <person name="Brown D.W."/>
            <person name="Nagy L.G."/>
            <person name="Floudas D."/>
            <person name="Held B.W."/>
            <person name="Levasseur A."/>
            <person name="Lombard V."/>
            <person name="Morin E."/>
            <person name="Otillar R."/>
            <person name="Lindquist E.A."/>
            <person name="Sun H."/>
            <person name="LaButti K.M."/>
            <person name="Schmutz J."/>
            <person name="Jabbour D."/>
            <person name="Luo H."/>
            <person name="Baker S.E."/>
            <person name="Pisabarro A.G."/>
            <person name="Walton J.D."/>
            <person name="Blanchette R.A."/>
            <person name="Henrissat B."/>
            <person name="Martin F."/>
            <person name="Cullen D."/>
            <person name="Hibbett D.S."/>
            <person name="Grigoriev I.V."/>
        </authorList>
    </citation>
    <scope>NUCLEOTIDE SEQUENCE [LARGE SCALE GENOMIC DNA]</scope>
    <source>
        <strain evidence="4">CBS 339.88</strain>
    </source>
</reference>
<evidence type="ECO:0000256" key="1">
    <source>
        <dbReference type="SAM" id="MobiDB-lite"/>
    </source>
</evidence>
<feature type="transmembrane region" description="Helical" evidence="2">
    <location>
        <begin position="258"/>
        <end position="280"/>
    </location>
</feature>
<feature type="transmembrane region" description="Helical" evidence="2">
    <location>
        <begin position="177"/>
        <end position="199"/>
    </location>
</feature>
<dbReference type="HOGENOM" id="CLU_044614_5_0_1"/>
<accession>A0A067SMS1</accession>
<feature type="transmembrane region" description="Helical" evidence="2">
    <location>
        <begin position="219"/>
        <end position="246"/>
    </location>
</feature>
<dbReference type="EMBL" id="KL142393">
    <property type="protein sequence ID" value="KDR71332.1"/>
    <property type="molecule type" value="Genomic_DNA"/>
</dbReference>
<keyword evidence="4" id="KW-1185">Reference proteome</keyword>
<protein>
    <recommendedName>
        <fullName evidence="5">G-protein coupled receptors family 1 profile domain-containing protein</fullName>
    </recommendedName>
</protein>
<organism evidence="3 4">
    <name type="scientific">Galerina marginata (strain CBS 339.88)</name>
    <dbReference type="NCBI Taxonomy" id="685588"/>
    <lineage>
        <taxon>Eukaryota</taxon>
        <taxon>Fungi</taxon>
        <taxon>Dikarya</taxon>
        <taxon>Basidiomycota</taxon>
        <taxon>Agaricomycotina</taxon>
        <taxon>Agaricomycetes</taxon>
        <taxon>Agaricomycetidae</taxon>
        <taxon>Agaricales</taxon>
        <taxon>Agaricineae</taxon>
        <taxon>Strophariaceae</taxon>
        <taxon>Galerina</taxon>
    </lineage>
</organism>
<evidence type="ECO:0000313" key="4">
    <source>
        <dbReference type="Proteomes" id="UP000027222"/>
    </source>
</evidence>
<name>A0A067SMS1_GALM3</name>
<keyword evidence="2" id="KW-0472">Membrane</keyword>
<dbReference type="AlphaFoldDB" id="A0A067SMS1"/>
<feature type="transmembrane region" description="Helical" evidence="2">
    <location>
        <begin position="52"/>
        <end position="71"/>
    </location>
</feature>
<keyword evidence="2" id="KW-0812">Transmembrane</keyword>
<feature type="region of interest" description="Disordered" evidence="1">
    <location>
        <begin position="311"/>
        <end position="330"/>
    </location>
</feature>
<evidence type="ECO:0000313" key="3">
    <source>
        <dbReference type="EMBL" id="KDR71332.1"/>
    </source>
</evidence>
<feature type="transmembrane region" description="Helical" evidence="2">
    <location>
        <begin position="14"/>
        <end position="40"/>
    </location>
</feature>
<feature type="transmembrane region" description="Helical" evidence="2">
    <location>
        <begin position="130"/>
        <end position="151"/>
    </location>
</feature>
<dbReference type="OrthoDB" id="3267806at2759"/>